<dbReference type="InterPro" id="IPR025202">
    <property type="entry name" value="PLD-like_dom"/>
</dbReference>
<reference evidence="15 16" key="1">
    <citation type="submission" date="2016-10" db="EMBL/GenBank/DDBJ databases">
        <authorList>
            <person name="de Groot N.N."/>
        </authorList>
    </citation>
    <scope>NUCLEOTIDE SEQUENCE [LARGE SCALE GENOMIC DNA]</scope>
    <source>
        <strain evidence="15 16">AR40</strain>
    </source>
</reference>
<organism evidence="15 16">
    <name type="scientific">Butyrivibrio fibrisolvens</name>
    <dbReference type="NCBI Taxonomy" id="831"/>
    <lineage>
        <taxon>Bacteria</taxon>
        <taxon>Bacillati</taxon>
        <taxon>Bacillota</taxon>
        <taxon>Clostridia</taxon>
        <taxon>Lachnospirales</taxon>
        <taxon>Lachnospiraceae</taxon>
        <taxon>Butyrivibrio</taxon>
    </lineage>
</organism>
<evidence type="ECO:0000256" key="1">
    <source>
        <dbReference type="ARBA" id="ARBA00004651"/>
    </source>
</evidence>
<dbReference type="EMBL" id="FOGJ01000001">
    <property type="protein sequence ID" value="SER01517.1"/>
    <property type="molecule type" value="Genomic_DNA"/>
</dbReference>
<keyword evidence="11" id="KW-1208">Phospholipid metabolism</keyword>
<dbReference type="SMART" id="SM00155">
    <property type="entry name" value="PLDc"/>
    <property type="match status" value="2"/>
</dbReference>
<comment type="subcellular location">
    <subcellularLocation>
        <location evidence="1">Cell membrane</location>
        <topology evidence="1">Multi-pass membrane protein</topology>
    </subcellularLocation>
</comment>
<evidence type="ECO:0000256" key="5">
    <source>
        <dbReference type="ARBA" id="ARBA00022692"/>
    </source>
</evidence>
<evidence type="ECO:0000256" key="2">
    <source>
        <dbReference type="ARBA" id="ARBA00022475"/>
    </source>
</evidence>
<evidence type="ECO:0000256" key="6">
    <source>
        <dbReference type="ARBA" id="ARBA00022737"/>
    </source>
</evidence>
<dbReference type="Pfam" id="PF13091">
    <property type="entry name" value="PLDc_2"/>
    <property type="match status" value="2"/>
</dbReference>
<dbReference type="OrthoDB" id="9762009at2"/>
<gene>
    <name evidence="15" type="ORF">SAMN04487884_101142</name>
</gene>
<evidence type="ECO:0000256" key="3">
    <source>
        <dbReference type="ARBA" id="ARBA00022516"/>
    </source>
</evidence>
<keyword evidence="4" id="KW-0808">Transferase</keyword>
<dbReference type="InterPro" id="IPR027379">
    <property type="entry name" value="CLS_N"/>
</dbReference>
<dbReference type="InterPro" id="IPR022924">
    <property type="entry name" value="Cardiolipin_synthase"/>
</dbReference>
<dbReference type="EC" id="2.7.8.-" evidence="12"/>
<keyword evidence="9 13" id="KW-0472">Membrane</keyword>
<evidence type="ECO:0000256" key="8">
    <source>
        <dbReference type="ARBA" id="ARBA00023098"/>
    </source>
</evidence>
<feature type="transmembrane region" description="Helical" evidence="13">
    <location>
        <begin position="20"/>
        <end position="41"/>
    </location>
</feature>
<feature type="transmembrane region" description="Helical" evidence="13">
    <location>
        <begin position="47"/>
        <end position="66"/>
    </location>
</feature>
<dbReference type="AlphaFoldDB" id="A0A1H9KRF5"/>
<feature type="domain" description="PLD phosphodiesterase" evidence="14">
    <location>
        <begin position="434"/>
        <end position="461"/>
    </location>
</feature>
<dbReference type="InterPro" id="IPR001736">
    <property type="entry name" value="PLipase_D/transphosphatidylase"/>
</dbReference>
<keyword evidence="10" id="KW-0594">Phospholipid biosynthesis</keyword>
<dbReference type="PROSITE" id="PS50035">
    <property type="entry name" value="PLD"/>
    <property type="match status" value="2"/>
</dbReference>
<keyword evidence="6" id="KW-0677">Repeat</keyword>
<evidence type="ECO:0000256" key="10">
    <source>
        <dbReference type="ARBA" id="ARBA00023209"/>
    </source>
</evidence>
<protein>
    <recommendedName>
        <fullName evidence="12">Cardiolipin synthase</fullName>
        <ecNumber evidence="12">2.7.8.-</ecNumber>
    </recommendedName>
</protein>
<dbReference type="Pfam" id="PF13396">
    <property type="entry name" value="PLDc_N"/>
    <property type="match status" value="1"/>
</dbReference>
<keyword evidence="3" id="KW-0444">Lipid biosynthesis</keyword>
<keyword evidence="5 13" id="KW-0812">Transmembrane</keyword>
<dbReference type="GO" id="GO:0005886">
    <property type="term" value="C:plasma membrane"/>
    <property type="evidence" value="ECO:0007669"/>
    <property type="project" value="UniProtKB-SubCell"/>
</dbReference>
<feature type="domain" description="PLD phosphodiesterase" evidence="14">
    <location>
        <begin position="254"/>
        <end position="281"/>
    </location>
</feature>
<evidence type="ECO:0000256" key="7">
    <source>
        <dbReference type="ARBA" id="ARBA00022989"/>
    </source>
</evidence>
<evidence type="ECO:0000313" key="16">
    <source>
        <dbReference type="Proteomes" id="UP000182584"/>
    </source>
</evidence>
<evidence type="ECO:0000256" key="9">
    <source>
        <dbReference type="ARBA" id="ARBA00023136"/>
    </source>
</evidence>
<dbReference type="NCBIfam" id="TIGR04265">
    <property type="entry name" value="bac_cardiolipin"/>
    <property type="match status" value="1"/>
</dbReference>
<sequence>MKKEKYKGLLQRINTKLGILKCVIYALLLIAQVWYIVLTVLRLQTRSPWVLTITPYVAVAVSLYIYSRQSNSSFRIMWILLISAFPILGVCLYLLAGRQSATKRIGERFNESEEKNLEYLPEDRAALEKFQAENKDHYGQAYYLSHYARAPLYDDSRVIYINDALLGYKQQVEDAGNAKRFIFLEYLQIENDECFAELKSVLIQKASEGVCIRIIYDDIGSIAFLNKRFMLDMKKYGIECRVFNPLAPVFKVFMNNRDHRKIMVVDGNIGYSGGYNITREYFHLTEPFGHWKDTAVRITGEAVDSLTAFFLSMWDTIGAEEVNPSWFFLPVHSKDSSIQNMYIQPYADDPLDDERVGFEVYMNILRGAKEYVYFSTPYLVITDEFKEELVSAKKRGVDVRIIIPGIPDKRLIYHVTRSYARELVLAGVSVYRYNIGFNHAKMCLCDDFVTVVSSVNLDYRSLYHHFENGTVIYDGMFAKTVSDDFDDMFSASSNITKDDLRKTGLMESALEAFWRLFAPLL</sequence>
<dbReference type="PANTHER" id="PTHR21248:SF22">
    <property type="entry name" value="PHOSPHOLIPASE D"/>
    <property type="match status" value="1"/>
</dbReference>
<keyword evidence="8" id="KW-0443">Lipid metabolism</keyword>
<name>A0A1H9KRF5_BUTFI</name>
<evidence type="ECO:0000256" key="11">
    <source>
        <dbReference type="ARBA" id="ARBA00023264"/>
    </source>
</evidence>
<feature type="transmembrane region" description="Helical" evidence="13">
    <location>
        <begin position="78"/>
        <end position="96"/>
    </location>
</feature>
<dbReference type="PANTHER" id="PTHR21248">
    <property type="entry name" value="CARDIOLIPIN SYNTHASE"/>
    <property type="match status" value="1"/>
</dbReference>
<dbReference type="Gene3D" id="3.30.870.10">
    <property type="entry name" value="Endonuclease Chain A"/>
    <property type="match status" value="2"/>
</dbReference>
<evidence type="ECO:0000256" key="12">
    <source>
        <dbReference type="NCBIfam" id="TIGR04265"/>
    </source>
</evidence>
<dbReference type="GO" id="GO:0008808">
    <property type="term" value="F:cardiolipin synthase activity"/>
    <property type="evidence" value="ECO:0007669"/>
    <property type="project" value="UniProtKB-UniRule"/>
</dbReference>
<dbReference type="GO" id="GO:0032049">
    <property type="term" value="P:cardiolipin biosynthetic process"/>
    <property type="evidence" value="ECO:0007669"/>
    <property type="project" value="UniProtKB-UniRule"/>
</dbReference>
<evidence type="ECO:0000259" key="14">
    <source>
        <dbReference type="PROSITE" id="PS50035"/>
    </source>
</evidence>
<accession>A0A1H9KRF5</accession>
<evidence type="ECO:0000256" key="13">
    <source>
        <dbReference type="SAM" id="Phobius"/>
    </source>
</evidence>
<keyword evidence="7 13" id="KW-1133">Transmembrane helix</keyword>
<dbReference type="SUPFAM" id="SSF56024">
    <property type="entry name" value="Phospholipase D/nuclease"/>
    <property type="match status" value="2"/>
</dbReference>
<keyword evidence="2" id="KW-1003">Cell membrane</keyword>
<evidence type="ECO:0000313" key="15">
    <source>
        <dbReference type="EMBL" id="SER01517.1"/>
    </source>
</evidence>
<proteinExistence type="predicted"/>
<dbReference type="Proteomes" id="UP000182584">
    <property type="component" value="Unassembled WGS sequence"/>
</dbReference>
<evidence type="ECO:0000256" key="4">
    <source>
        <dbReference type="ARBA" id="ARBA00022679"/>
    </source>
</evidence>